<evidence type="ECO:0000256" key="1">
    <source>
        <dbReference type="SAM" id="MobiDB-lite"/>
    </source>
</evidence>
<organism evidence="2 3">
    <name type="scientific">Rhipicephalus sanguineus</name>
    <name type="common">Brown dog tick</name>
    <name type="synonym">Ixodes sanguineus</name>
    <dbReference type="NCBI Taxonomy" id="34632"/>
    <lineage>
        <taxon>Eukaryota</taxon>
        <taxon>Metazoa</taxon>
        <taxon>Ecdysozoa</taxon>
        <taxon>Arthropoda</taxon>
        <taxon>Chelicerata</taxon>
        <taxon>Arachnida</taxon>
        <taxon>Acari</taxon>
        <taxon>Parasitiformes</taxon>
        <taxon>Ixodida</taxon>
        <taxon>Ixodoidea</taxon>
        <taxon>Ixodidae</taxon>
        <taxon>Rhipicephalinae</taxon>
        <taxon>Rhipicephalus</taxon>
        <taxon>Rhipicephalus</taxon>
    </lineage>
</organism>
<evidence type="ECO:0000313" key="3">
    <source>
        <dbReference type="Proteomes" id="UP000821837"/>
    </source>
</evidence>
<accession>A0A9D4T212</accession>
<dbReference type="EMBL" id="JABSTV010001249">
    <property type="protein sequence ID" value="KAH7963691.1"/>
    <property type="molecule type" value="Genomic_DNA"/>
</dbReference>
<proteinExistence type="predicted"/>
<protein>
    <submittedName>
        <fullName evidence="2">Uncharacterized protein</fullName>
    </submittedName>
</protein>
<dbReference type="Proteomes" id="UP000821837">
    <property type="component" value="Chromosome 3"/>
</dbReference>
<dbReference type="AlphaFoldDB" id="A0A9D4T212"/>
<reference evidence="2" key="2">
    <citation type="submission" date="2021-09" db="EMBL/GenBank/DDBJ databases">
        <authorList>
            <person name="Jia N."/>
            <person name="Wang J."/>
            <person name="Shi W."/>
            <person name="Du L."/>
            <person name="Sun Y."/>
            <person name="Zhan W."/>
            <person name="Jiang J."/>
            <person name="Wang Q."/>
            <person name="Zhang B."/>
            <person name="Ji P."/>
            <person name="Sakyi L.B."/>
            <person name="Cui X."/>
            <person name="Yuan T."/>
            <person name="Jiang B."/>
            <person name="Yang W."/>
            <person name="Lam T.T.-Y."/>
            <person name="Chang Q."/>
            <person name="Ding S."/>
            <person name="Wang X."/>
            <person name="Zhu J."/>
            <person name="Ruan X."/>
            <person name="Zhao L."/>
            <person name="Wei J."/>
            <person name="Que T."/>
            <person name="Du C."/>
            <person name="Cheng J."/>
            <person name="Dai P."/>
            <person name="Han X."/>
            <person name="Huang E."/>
            <person name="Gao Y."/>
            <person name="Liu J."/>
            <person name="Shao H."/>
            <person name="Ye R."/>
            <person name="Li L."/>
            <person name="Wei W."/>
            <person name="Wang X."/>
            <person name="Wang C."/>
            <person name="Huo Q."/>
            <person name="Li W."/>
            <person name="Guo W."/>
            <person name="Chen H."/>
            <person name="Chen S."/>
            <person name="Zhou L."/>
            <person name="Zhou L."/>
            <person name="Ni X."/>
            <person name="Tian J."/>
            <person name="Zhou Y."/>
            <person name="Sheng Y."/>
            <person name="Liu T."/>
            <person name="Pan Y."/>
            <person name="Xia L."/>
            <person name="Li J."/>
            <person name="Zhao F."/>
            <person name="Cao W."/>
        </authorList>
    </citation>
    <scope>NUCLEOTIDE SEQUENCE</scope>
    <source>
        <strain evidence="2">Rsan-2018</strain>
        <tissue evidence="2">Larvae</tissue>
    </source>
</reference>
<comment type="caution">
    <text evidence="2">The sequence shown here is derived from an EMBL/GenBank/DDBJ whole genome shotgun (WGS) entry which is preliminary data.</text>
</comment>
<feature type="compositionally biased region" description="Low complexity" evidence="1">
    <location>
        <begin position="9"/>
        <end position="29"/>
    </location>
</feature>
<feature type="region of interest" description="Disordered" evidence="1">
    <location>
        <begin position="1"/>
        <end position="31"/>
    </location>
</feature>
<sequence>MVAVCEDPSTTTEPGAANTTTPAASAAAKESSHCDCEPHDEARRQMRHCRLKYKSPTKTQAIKLRKAERQAFINCTAEHARDMHAVEYVERLFDDVPYRKEVYDCYYKERKAIMLEKGLSPELSNRSYRKCLADAMKLKGKKI</sequence>
<dbReference type="VEuPathDB" id="VectorBase:RSAN_036220"/>
<gene>
    <name evidence="2" type="ORF">HPB52_022419</name>
</gene>
<reference evidence="2" key="1">
    <citation type="journal article" date="2020" name="Cell">
        <title>Large-Scale Comparative Analyses of Tick Genomes Elucidate Their Genetic Diversity and Vector Capacities.</title>
        <authorList>
            <consortium name="Tick Genome and Microbiome Consortium (TIGMIC)"/>
            <person name="Jia N."/>
            <person name="Wang J."/>
            <person name="Shi W."/>
            <person name="Du L."/>
            <person name="Sun Y."/>
            <person name="Zhan W."/>
            <person name="Jiang J.F."/>
            <person name="Wang Q."/>
            <person name="Zhang B."/>
            <person name="Ji P."/>
            <person name="Bell-Sakyi L."/>
            <person name="Cui X.M."/>
            <person name="Yuan T.T."/>
            <person name="Jiang B.G."/>
            <person name="Yang W.F."/>
            <person name="Lam T.T."/>
            <person name="Chang Q.C."/>
            <person name="Ding S.J."/>
            <person name="Wang X.J."/>
            <person name="Zhu J.G."/>
            <person name="Ruan X.D."/>
            <person name="Zhao L."/>
            <person name="Wei J.T."/>
            <person name="Ye R.Z."/>
            <person name="Que T.C."/>
            <person name="Du C.H."/>
            <person name="Zhou Y.H."/>
            <person name="Cheng J.X."/>
            <person name="Dai P.F."/>
            <person name="Guo W.B."/>
            <person name="Han X.H."/>
            <person name="Huang E.J."/>
            <person name="Li L.F."/>
            <person name="Wei W."/>
            <person name="Gao Y.C."/>
            <person name="Liu J.Z."/>
            <person name="Shao H.Z."/>
            <person name="Wang X."/>
            <person name="Wang C.C."/>
            <person name="Yang T.C."/>
            <person name="Huo Q.B."/>
            <person name="Li W."/>
            <person name="Chen H.Y."/>
            <person name="Chen S.E."/>
            <person name="Zhou L.G."/>
            <person name="Ni X.B."/>
            <person name="Tian J.H."/>
            <person name="Sheng Y."/>
            <person name="Liu T."/>
            <person name="Pan Y.S."/>
            <person name="Xia L.Y."/>
            <person name="Li J."/>
            <person name="Zhao F."/>
            <person name="Cao W.C."/>
        </authorList>
    </citation>
    <scope>NUCLEOTIDE SEQUENCE</scope>
    <source>
        <strain evidence="2">Rsan-2018</strain>
    </source>
</reference>
<evidence type="ECO:0000313" key="2">
    <source>
        <dbReference type="EMBL" id="KAH7963691.1"/>
    </source>
</evidence>
<keyword evidence="3" id="KW-1185">Reference proteome</keyword>
<name>A0A9D4T212_RHISA</name>